<name>A0A4R7K5J4_9FLAO</name>
<keyword evidence="1" id="KW-0732">Signal</keyword>
<feature type="chain" id="PRO_5020445884" description="GLPGLI family protein" evidence="1">
    <location>
        <begin position="23"/>
        <end position="243"/>
    </location>
</feature>
<gene>
    <name evidence="2" type="ORF">CLV90_2028</name>
</gene>
<evidence type="ECO:0000313" key="3">
    <source>
        <dbReference type="Proteomes" id="UP000294749"/>
    </source>
</evidence>
<evidence type="ECO:0008006" key="4">
    <source>
        <dbReference type="Google" id="ProtNLM"/>
    </source>
</evidence>
<evidence type="ECO:0000313" key="2">
    <source>
        <dbReference type="EMBL" id="TDT44949.1"/>
    </source>
</evidence>
<keyword evidence="3" id="KW-1185">Reference proteome</keyword>
<evidence type="ECO:0000256" key="1">
    <source>
        <dbReference type="SAM" id="SignalP"/>
    </source>
</evidence>
<sequence>MKTNQLIFLLVLALMTSINVISQDLQKEPKFYNWFDNNVNRYNTSLYNGIEYIELFRTINERHKFFESSEFQPGSIVYDNQFYNQVPLKYDLNTDDILFNVGYNYDYPTLILHKSKIESFQINKSNFIQINTIGDNVEMNGFYQVLLKKLPLKLLKKTKKKNFKRIKGNTVYYEFDYDNSYYVEYHEKFYPIGSKNDVIRMLPEKKEYINEYFNSALKKSNEDNFWISFFEKLADTFNTQNKE</sequence>
<dbReference type="OrthoDB" id="1187639at2"/>
<protein>
    <recommendedName>
        <fullName evidence="4">GLPGLI family protein</fullName>
    </recommendedName>
</protein>
<proteinExistence type="predicted"/>
<feature type="signal peptide" evidence="1">
    <location>
        <begin position="1"/>
        <end position="22"/>
    </location>
</feature>
<accession>A0A4R7K5J4</accession>
<organism evidence="2 3">
    <name type="scientific">Maribacter spongiicola</name>
    <dbReference type="NCBI Taxonomy" id="1206753"/>
    <lineage>
        <taxon>Bacteria</taxon>
        <taxon>Pseudomonadati</taxon>
        <taxon>Bacteroidota</taxon>
        <taxon>Flavobacteriia</taxon>
        <taxon>Flavobacteriales</taxon>
        <taxon>Flavobacteriaceae</taxon>
        <taxon>Maribacter</taxon>
    </lineage>
</organism>
<dbReference type="AlphaFoldDB" id="A0A4R7K5J4"/>
<comment type="caution">
    <text evidence="2">The sequence shown here is derived from an EMBL/GenBank/DDBJ whole genome shotgun (WGS) entry which is preliminary data.</text>
</comment>
<dbReference type="RefSeq" id="WP_133687325.1">
    <property type="nucleotide sequence ID" value="NZ_SOAY01000011.1"/>
</dbReference>
<reference evidence="2 3" key="1">
    <citation type="submission" date="2019-03" db="EMBL/GenBank/DDBJ databases">
        <title>Genomic Encyclopedia of Archaeal and Bacterial Type Strains, Phase II (KMG-II): from individual species to whole genera.</title>
        <authorList>
            <person name="Goeker M."/>
        </authorList>
    </citation>
    <scope>NUCLEOTIDE SEQUENCE [LARGE SCALE GENOMIC DNA]</scope>
    <source>
        <strain evidence="2 3">DSM 25233</strain>
    </source>
</reference>
<dbReference type="EMBL" id="SOAY01000011">
    <property type="protein sequence ID" value="TDT44949.1"/>
    <property type="molecule type" value="Genomic_DNA"/>
</dbReference>
<dbReference type="Proteomes" id="UP000294749">
    <property type="component" value="Unassembled WGS sequence"/>
</dbReference>